<feature type="transmembrane region" description="Helical" evidence="2">
    <location>
        <begin position="311"/>
        <end position="333"/>
    </location>
</feature>
<accession>A0A1I6LS52</accession>
<keyword evidence="2" id="KW-0812">Transmembrane</keyword>
<feature type="transmembrane region" description="Helical" evidence="2">
    <location>
        <begin position="585"/>
        <end position="604"/>
    </location>
</feature>
<feature type="compositionally biased region" description="Gly residues" evidence="1">
    <location>
        <begin position="165"/>
        <end position="191"/>
    </location>
</feature>
<feature type="transmembrane region" description="Helical" evidence="2">
    <location>
        <begin position="444"/>
        <end position="465"/>
    </location>
</feature>
<feature type="transmembrane region" description="Helical" evidence="2">
    <location>
        <begin position="550"/>
        <end position="573"/>
    </location>
</feature>
<dbReference type="Proteomes" id="UP000199062">
    <property type="component" value="Unassembled WGS sequence"/>
</dbReference>
<reference evidence="3 4" key="1">
    <citation type="submission" date="2016-10" db="EMBL/GenBank/DDBJ databases">
        <authorList>
            <person name="de Groot N.N."/>
        </authorList>
    </citation>
    <scope>NUCLEOTIDE SEQUENCE [LARGE SCALE GENOMIC DNA]</scope>
    <source>
        <strain evidence="3 4">CGMCC 1.10457</strain>
    </source>
</reference>
<evidence type="ECO:0000256" key="1">
    <source>
        <dbReference type="SAM" id="MobiDB-lite"/>
    </source>
</evidence>
<feature type="transmembrane region" description="Helical" evidence="2">
    <location>
        <begin position="282"/>
        <end position="305"/>
    </location>
</feature>
<keyword evidence="2" id="KW-0472">Membrane</keyword>
<feature type="transmembrane region" description="Helical" evidence="2">
    <location>
        <begin position="233"/>
        <end position="252"/>
    </location>
</feature>
<keyword evidence="2" id="KW-1133">Transmembrane helix</keyword>
<dbReference type="RefSeq" id="WP_089817365.1">
    <property type="nucleotide sequence ID" value="NZ_FOZK01000003.1"/>
</dbReference>
<keyword evidence="4" id="KW-1185">Reference proteome</keyword>
<gene>
    <name evidence="3" type="ORF">SAMN05216559_3012</name>
</gene>
<dbReference type="STRING" id="767519.SAMN05216559_3012"/>
<organism evidence="3 4">
    <name type="scientific">Halomicrobium zhouii</name>
    <dbReference type="NCBI Taxonomy" id="767519"/>
    <lineage>
        <taxon>Archaea</taxon>
        <taxon>Methanobacteriati</taxon>
        <taxon>Methanobacteriota</taxon>
        <taxon>Stenosarchaea group</taxon>
        <taxon>Halobacteria</taxon>
        <taxon>Halobacteriales</taxon>
        <taxon>Haloarculaceae</taxon>
        <taxon>Halomicrobium</taxon>
    </lineage>
</organism>
<feature type="transmembrane region" description="Helical" evidence="2">
    <location>
        <begin position="390"/>
        <end position="412"/>
    </location>
</feature>
<evidence type="ECO:0000313" key="3">
    <source>
        <dbReference type="EMBL" id="SFS06301.1"/>
    </source>
</evidence>
<dbReference type="AlphaFoldDB" id="A0A1I6LS52"/>
<feature type="transmembrane region" description="Helical" evidence="2">
    <location>
        <begin position="471"/>
        <end position="494"/>
    </location>
</feature>
<evidence type="ECO:0000256" key="2">
    <source>
        <dbReference type="SAM" id="Phobius"/>
    </source>
</evidence>
<dbReference type="OrthoDB" id="106980at2157"/>
<name>A0A1I6LS52_9EURY</name>
<dbReference type="PANTHER" id="PTHR43471">
    <property type="entry name" value="ABC TRANSPORTER PERMEASE"/>
    <property type="match status" value="1"/>
</dbReference>
<dbReference type="EMBL" id="FOZK01000003">
    <property type="protein sequence ID" value="SFS06301.1"/>
    <property type="molecule type" value="Genomic_DNA"/>
</dbReference>
<protein>
    <submittedName>
        <fullName evidence="3">ABC-type transport system permease protein</fullName>
    </submittedName>
</protein>
<feature type="region of interest" description="Disordered" evidence="1">
    <location>
        <begin position="156"/>
        <end position="209"/>
    </location>
</feature>
<feature type="compositionally biased region" description="Low complexity" evidence="1">
    <location>
        <begin position="192"/>
        <end position="203"/>
    </location>
</feature>
<feature type="transmembrane region" description="Helical" evidence="2">
    <location>
        <begin position="506"/>
        <end position="530"/>
    </location>
</feature>
<feature type="transmembrane region" description="Helical" evidence="2">
    <location>
        <begin position="340"/>
        <end position="361"/>
    </location>
</feature>
<sequence>MDGRRLLRIARWEVTKNAGGVDRRTVAVMVLAVVGMGLVAALAVSGAGAGLDSGIYRVGVDHSSPYYGPAADDPTFATVPPSQPAIYRGEQELLFVDTALVDRSRTPKGSAAQSEFRDTVDGYNEGRMAEEDNASAAYPVSVDLLYVEQSGVEESLATGDDGTADGSGGGSDGSGGDGGDSGGGSGSGSSGTGTSATDQDAAGTLGGLGAGLTGGATSGTPADIQPPFPFESLVLAFLFVVPLNFVIQAYGSTMLSERLKRRGELLLVSPASRAEIIAGKTLPYFLGAVGVVTAITLALRFSGIAPSGSHVAVLAVLPLAALFLAATFCGAMFARSFKELTFVTVTITVSLTSYAFVPAIFTQVNPIALISPLTIVVRDLQGQSISLLNFAFSVTPPTLTAAVLFGLGAGLYREEDMFTQRPIPLKVLDSLSGRIFSKWSALKLSALLLPFVFVAELAAVAMLFALQEISIPLVLLAVVVIEEVAKSLHLYAGFSSGRYSRSLRPALVVGALSGVGFFLAEKFALIAQLADLQKVSTGEAAFVGSNVPEGLGPLLVAALLLAPLALHVVTASVSSLGARKGKQQYAVAVLAAMAIHFAYNYAVVTTLV</sequence>
<proteinExistence type="predicted"/>
<feature type="transmembrane region" description="Helical" evidence="2">
    <location>
        <begin position="26"/>
        <end position="51"/>
    </location>
</feature>
<evidence type="ECO:0000313" key="4">
    <source>
        <dbReference type="Proteomes" id="UP000199062"/>
    </source>
</evidence>